<evidence type="ECO:0008006" key="3">
    <source>
        <dbReference type="Google" id="ProtNLM"/>
    </source>
</evidence>
<dbReference type="Proteomes" id="UP001174050">
    <property type="component" value="Unassembled WGS sequence"/>
</dbReference>
<gene>
    <name evidence="1" type="ORF">QWM81_03105</name>
</gene>
<dbReference type="EMBL" id="JAUEPL010000003">
    <property type="protein sequence ID" value="MDN3293049.1"/>
    <property type="molecule type" value="Genomic_DNA"/>
</dbReference>
<protein>
    <recommendedName>
        <fullName evidence="3">WD40 repeat domain-containing protein</fullName>
    </recommendedName>
</protein>
<reference evidence="1" key="1">
    <citation type="submission" date="2023-06" db="EMBL/GenBank/DDBJ databases">
        <title>WGS-Sequencing of Streptomyces ficellus isolate 21 collected from sand in Gara Djebilet Iron Mine in Algeria.</title>
        <authorList>
            <person name="Zegers G.P."/>
            <person name="Gomez A."/>
            <person name="Gueddou A."/>
            <person name="Zahara A.F."/>
            <person name="Worth M."/>
            <person name="Sevigny J.L."/>
            <person name="Tisa L."/>
        </authorList>
    </citation>
    <scope>NUCLEOTIDE SEQUENCE</scope>
    <source>
        <strain evidence="1">AS11</strain>
    </source>
</reference>
<proteinExistence type="predicted"/>
<dbReference type="InterPro" id="IPR015943">
    <property type="entry name" value="WD40/YVTN_repeat-like_dom_sf"/>
</dbReference>
<evidence type="ECO:0000313" key="1">
    <source>
        <dbReference type="EMBL" id="MDN3293049.1"/>
    </source>
</evidence>
<dbReference type="SUPFAM" id="SSF82171">
    <property type="entry name" value="DPP6 N-terminal domain-like"/>
    <property type="match status" value="1"/>
</dbReference>
<comment type="caution">
    <text evidence="1">The sequence shown here is derived from an EMBL/GenBank/DDBJ whole genome shotgun (WGS) entry which is preliminary data.</text>
</comment>
<dbReference type="Gene3D" id="2.130.10.10">
    <property type="entry name" value="YVTN repeat-like/Quinoprotein amine dehydrogenase"/>
    <property type="match status" value="1"/>
</dbReference>
<name>A0ABT7Z0M9_9ACTN</name>
<organism evidence="1 2">
    <name type="scientific">Streptomyces ficellus</name>
    <dbReference type="NCBI Taxonomy" id="1977088"/>
    <lineage>
        <taxon>Bacteria</taxon>
        <taxon>Bacillati</taxon>
        <taxon>Actinomycetota</taxon>
        <taxon>Actinomycetes</taxon>
        <taxon>Kitasatosporales</taxon>
        <taxon>Streptomycetaceae</taxon>
        <taxon>Streptomyces</taxon>
    </lineage>
</organism>
<evidence type="ECO:0000313" key="2">
    <source>
        <dbReference type="Proteomes" id="UP001174050"/>
    </source>
</evidence>
<sequence length="315" mass="34873">MRFVAAFALVSLFLAGCTQPSEEGVLDGTDAITEKPSSVSPTLDRQFDLERRAIEGSHISPDGRYEARHTNGRLVITSAQGDEFDSFDTGSDWGDPPMDFSPDGRFLAVAVSDSVILYDFATKNPRAILGQQLMNIRFSADSAYLVGEEFIEDRSGRYVLFNVRTGQRSTSPQPPTVKRDDATIWVADELAVFDAGKHVVAAGADGYFFWSTSEREVEWVPCGCQSTGAAIDRRAHRVAYILPEGISLWERSTRREVSRWKLPPVVQDGYERSYAGADMAFSEDGKWLLTYFLDSGRVWSVPDGKQVGSWKGAAQ</sequence>
<accession>A0ABT7Z0M9</accession>
<dbReference type="RefSeq" id="WP_290109874.1">
    <property type="nucleotide sequence ID" value="NZ_JAUEPL010000003.1"/>
</dbReference>
<dbReference type="PROSITE" id="PS51257">
    <property type="entry name" value="PROKAR_LIPOPROTEIN"/>
    <property type="match status" value="1"/>
</dbReference>
<keyword evidence="2" id="KW-1185">Reference proteome</keyword>